<dbReference type="EMBL" id="CAVNYO010000441">
    <property type="protein sequence ID" value="CAK5280994.1"/>
    <property type="molecule type" value="Genomic_DNA"/>
</dbReference>
<sequence length="72" mass="7627">MVQIRQAPALSKGSTVALATPLESAGASIALKKATFLGSAKLSASMAHQTTRWTVEQRKSMAESIKCEDMGF</sequence>
<proteinExistence type="predicted"/>
<dbReference type="EMBL" id="CAVNYO010000435">
    <property type="protein sequence ID" value="CAK5279254.1"/>
    <property type="molecule type" value="Genomic_DNA"/>
</dbReference>
<accession>A0AAD2HMU0</accession>
<organism evidence="2 4">
    <name type="scientific">Mycena citricolor</name>
    <dbReference type="NCBI Taxonomy" id="2018698"/>
    <lineage>
        <taxon>Eukaryota</taxon>
        <taxon>Fungi</taxon>
        <taxon>Dikarya</taxon>
        <taxon>Basidiomycota</taxon>
        <taxon>Agaricomycotina</taxon>
        <taxon>Agaricomycetes</taxon>
        <taxon>Agaricomycetidae</taxon>
        <taxon>Agaricales</taxon>
        <taxon>Marasmiineae</taxon>
        <taxon>Mycenaceae</taxon>
        <taxon>Mycena</taxon>
    </lineage>
</organism>
<protein>
    <submittedName>
        <fullName evidence="2">Uncharacterized protein</fullName>
    </submittedName>
</protein>
<evidence type="ECO:0000313" key="1">
    <source>
        <dbReference type="EMBL" id="CAK5279254.1"/>
    </source>
</evidence>
<evidence type="ECO:0000313" key="3">
    <source>
        <dbReference type="EMBL" id="CAK5280994.1"/>
    </source>
</evidence>
<evidence type="ECO:0000313" key="2">
    <source>
        <dbReference type="EMBL" id="CAK5279269.1"/>
    </source>
</evidence>
<keyword evidence="4" id="KW-1185">Reference proteome</keyword>
<comment type="caution">
    <text evidence="2">The sequence shown here is derived from an EMBL/GenBank/DDBJ whole genome shotgun (WGS) entry which is preliminary data.</text>
</comment>
<gene>
    <name evidence="1" type="ORF">MYCIT1_LOCUS29159</name>
    <name evidence="2" type="ORF">MYCIT1_LOCUS29195</name>
    <name evidence="3" type="ORF">MYCIT1_LOCUS31793</name>
</gene>
<name>A0AAD2HMU0_9AGAR</name>
<dbReference type="Proteomes" id="UP001295794">
    <property type="component" value="Unassembled WGS sequence"/>
</dbReference>
<evidence type="ECO:0000313" key="4">
    <source>
        <dbReference type="Proteomes" id="UP001295794"/>
    </source>
</evidence>
<dbReference type="EMBL" id="CAVNYO010000436">
    <property type="protein sequence ID" value="CAK5279269.1"/>
    <property type="molecule type" value="Genomic_DNA"/>
</dbReference>
<reference evidence="2" key="1">
    <citation type="submission" date="2023-11" db="EMBL/GenBank/DDBJ databases">
        <authorList>
            <person name="De Vega J J."/>
            <person name="De Vega J J."/>
        </authorList>
    </citation>
    <scope>NUCLEOTIDE SEQUENCE</scope>
</reference>
<dbReference type="AlphaFoldDB" id="A0AAD2HMU0"/>